<dbReference type="GO" id="GO:0008610">
    <property type="term" value="P:lipid biosynthetic process"/>
    <property type="evidence" value="ECO:0007669"/>
    <property type="project" value="UniProtKB-ARBA"/>
</dbReference>
<organism evidence="2 3">
    <name type="scientific">Staphylococcus chromogenes</name>
    <name type="common">Staphylococcus hyicus subsp. chromogenes</name>
    <dbReference type="NCBI Taxonomy" id="46126"/>
    <lineage>
        <taxon>Bacteria</taxon>
        <taxon>Bacillati</taxon>
        <taxon>Bacillota</taxon>
        <taxon>Bacilli</taxon>
        <taxon>Bacillales</taxon>
        <taxon>Staphylococcaceae</taxon>
        <taxon>Staphylococcus</taxon>
    </lineage>
</organism>
<dbReference type="Proteomes" id="UP001240157">
    <property type="component" value="Unassembled WGS sequence"/>
</dbReference>
<dbReference type="PANTHER" id="PTHR45527">
    <property type="entry name" value="NONRIBOSOMAL PEPTIDE SYNTHETASE"/>
    <property type="match status" value="1"/>
</dbReference>
<dbReference type="Gene3D" id="3.30.559.10">
    <property type="entry name" value="Chloramphenicol acetyltransferase-like domain"/>
    <property type="match status" value="1"/>
</dbReference>
<dbReference type="EMBL" id="JAVGJF010000610">
    <property type="protein sequence ID" value="MDQ7176963.1"/>
    <property type="molecule type" value="Genomic_DNA"/>
</dbReference>
<dbReference type="PANTHER" id="PTHR45527:SF1">
    <property type="entry name" value="FATTY ACID SYNTHASE"/>
    <property type="match status" value="1"/>
</dbReference>
<name>A0ABD5AZS3_STACR</name>
<dbReference type="Gene3D" id="3.30.559.30">
    <property type="entry name" value="Nonribosomal peptide synthetase, condensation domain"/>
    <property type="match status" value="1"/>
</dbReference>
<dbReference type="RefSeq" id="WP_308891649.1">
    <property type="nucleotide sequence ID" value="NZ_JAVGJF010000610.1"/>
</dbReference>
<dbReference type="InterPro" id="IPR001242">
    <property type="entry name" value="Condensation_dom"/>
</dbReference>
<sequence>QHQVTDFMFFASAIMVLLHKYTRQDDIAIGSVISARTHRDTENMLGMFANTLVYRGRPHDQKTWDQLMAEMKEMCLGAYEHQEYPFESLVNDLVDERDASHNPLFDVMLVLQNNETNHANFGHSQLTHIPPQSTTA</sequence>
<feature type="domain" description="Condensation" evidence="1">
    <location>
        <begin position="2"/>
        <end position="122"/>
    </location>
</feature>
<gene>
    <name evidence="2" type="ORF">RCF65_13495</name>
</gene>
<dbReference type="AlphaFoldDB" id="A0ABD5AZS3"/>
<comment type="caution">
    <text evidence="2">The sequence shown here is derived from an EMBL/GenBank/DDBJ whole genome shotgun (WGS) entry which is preliminary data.</text>
</comment>
<dbReference type="InterPro" id="IPR023213">
    <property type="entry name" value="CAT-like_dom_sf"/>
</dbReference>
<evidence type="ECO:0000313" key="3">
    <source>
        <dbReference type="Proteomes" id="UP001240157"/>
    </source>
</evidence>
<evidence type="ECO:0000313" key="2">
    <source>
        <dbReference type="EMBL" id="MDQ7176963.1"/>
    </source>
</evidence>
<reference evidence="2 3" key="1">
    <citation type="submission" date="2023-08" db="EMBL/GenBank/DDBJ databases">
        <title>Whole genome sequencing of Staphylococcus chromogenes NNSch 2386.</title>
        <authorList>
            <person name="Kropotov V.S."/>
            <person name="Boriskina E.V."/>
            <person name="Gordinskaya N.A."/>
            <person name="Shkurkina I.S."/>
            <person name="Kryazhev D.V."/>
            <person name="Alekseeva A.E."/>
            <person name="Makhova M.A."/>
        </authorList>
    </citation>
    <scope>NUCLEOTIDE SEQUENCE [LARGE SCALE GENOMIC DNA]</scope>
    <source>
        <strain evidence="2 3">NNSch 2386</strain>
    </source>
</reference>
<accession>A0ABD5AZS3</accession>
<dbReference type="Pfam" id="PF00668">
    <property type="entry name" value="Condensation"/>
    <property type="match status" value="1"/>
</dbReference>
<feature type="non-terminal residue" evidence="2">
    <location>
        <position position="1"/>
    </location>
</feature>
<dbReference type="SUPFAM" id="SSF52777">
    <property type="entry name" value="CoA-dependent acyltransferases"/>
    <property type="match status" value="1"/>
</dbReference>
<proteinExistence type="predicted"/>
<feature type="non-terminal residue" evidence="2">
    <location>
        <position position="136"/>
    </location>
</feature>
<evidence type="ECO:0000259" key="1">
    <source>
        <dbReference type="Pfam" id="PF00668"/>
    </source>
</evidence>
<protein>
    <submittedName>
        <fullName evidence="2">Condensation domain-containing protein</fullName>
    </submittedName>
</protein>